<dbReference type="Pfam" id="PF00400">
    <property type="entry name" value="WD40"/>
    <property type="match status" value="1"/>
</dbReference>
<feature type="domain" description="Anaphase-promoting complex subunit 4-like WD40" evidence="3">
    <location>
        <begin position="215"/>
        <end position="254"/>
    </location>
</feature>
<keyword evidence="5" id="KW-1185">Reference proteome</keyword>
<comment type="caution">
    <text evidence="4">The sequence shown here is derived from an EMBL/GenBank/DDBJ whole genome shotgun (WGS) entry which is preliminary data.</text>
</comment>
<name>F9W6W8_TRYCI</name>
<dbReference type="InterPro" id="IPR036322">
    <property type="entry name" value="WD40_repeat_dom_sf"/>
</dbReference>
<evidence type="ECO:0000313" key="5">
    <source>
        <dbReference type="Proteomes" id="UP000000702"/>
    </source>
</evidence>
<organism evidence="4 5">
    <name type="scientific">Trypanosoma congolense (strain IL3000)</name>
    <dbReference type="NCBI Taxonomy" id="1068625"/>
    <lineage>
        <taxon>Eukaryota</taxon>
        <taxon>Discoba</taxon>
        <taxon>Euglenozoa</taxon>
        <taxon>Kinetoplastea</taxon>
        <taxon>Metakinetoplastina</taxon>
        <taxon>Trypanosomatida</taxon>
        <taxon>Trypanosomatidae</taxon>
        <taxon>Trypanosoma</taxon>
        <taxon>Nannomonas</taxon>
    </lineage>
</organism>
<sequence length="395" mass="43679">MSYLTEEEEKEKQREQQRRVSRQQIIEHAKKSLLYTAFDVKWVPHTACLAVVGQYPNNQGALSFMQLNKGELAVRHEIRTKLPLKCCTFAHNSRQASSAALTMAVGDFAGGLTVWDVERFSTGSLDSKSSTNSGGSHGLDDCEPIFKAPHAHESIINAVDGAQFSGPPEIASCGRDGCVKVWDVRQDSKPVVVLSPADPARARDCWTVRLGNSSDPDERVLAAGYDNGDVKLFDLRTQKMLHEFNVGNGVCDVEFDRPDICMNKLIVSLLEGRVRVYDLRTLHPTLGYAYVEEWVSSGTVWCSRALPQNREVFASGGGGEITLCRYRYPPERTLRDGDGVAKGIAGCLEELNKAKVGEQPIHAMDWNRSKEGLLACASFDQCVRIMLVTKLSLVQ</sequence>
<evidence type="ECO:0000256" key="2">
    <source>
        <dbReference type="ARBA" id="ARBA00022737"/>
    </source>
</evidence>
<keyword evidence="2" id="KW-0677">Repeat</keyword>
<dbReference type="Pfam" id="PF12894">
    <property type="entry name" value="ANAPC4_WD40"/>
    <property type="match status" value="1"/>
</dbReference>
<dbReference type="EMBL" id="CAEQ01000942">
    <property type="protein sequence ID" value="CCD12925.1"/>
    <property type="molecule type" value="Genomic_DNA"/>
</dbReference>
<dbReference type="InterPro" id="IPR024977">
    <property type="entry name" value="Apc4-like_WD40_dom"/>
</dbReference>
<dbReference type="VEuPathDB" id="TriTrypDB:TcIL3000_0_03870"/>
<proteinExistence type="predicted"/>
<evidence type="ECO:0000313" key="4">
    <source>
        <dbReference type="EMBL" id="CCD12925.1"/>
    </source>
</evidence>
<dbReference type="Gene3D" id="2.130.10.10">
    <property type="entry name" value="YVTN repeat-like/Quinoprotein amine dehydrogenase"/>
    <property type="match status" value="1"/>
</dbReference>
<dbReference type="InterPro" id="IPR001680">
    <property type="entry name" value="WD40_rpt"/>
</dbReference>
<evidence type="ECO:0000256" key="1">
    <source>
        <dbReference type="ARBA" id="ARBA00022574"/>
    </source>
</evidence>
<accession>F9W6W8</accession>
<evidence type="ECO:0000259" key="3">
    <source>
        <dbReference type="Pfam" id="PF12894"/>
    </source>
</evidence>
<gene>
    <name evidence="4" type="ORF">TCIL3000_0_03870</name>
</gene>
<dbReference type="Proteomes" id="UP000000702">
    <property type="component" value="Unassembled WGS sequence"/>
</dbReference>
<dbReference type="OMA" id="CLWKYNY"/>
<reference evidence="5" key="1">
    <citation type="submission" date="2011-07" db="EMBL/GenBank/DDBJ databases">
        <title>Divergent evolution of antigenic variation in African trypanosomes.</title>
        <authorList>
            <person name="Jackson A.P."/>
            <person name="Berry A."/>
            <person name="Allison H.C."/>
            <person name="Burton P."/>
            <person name="Anderson J."/>
            <person name="Aslett M."/>
            <person name="Brown R."/>
            <person name="Corton N."/>
            <person name="Harris D."/>
            <person name="Hauser H."/>
            <person name="Gamble J."/>
            <person name="Gilderthorp R."/>
            <person name="McQuillan J."/>
            <person name="Quail M.A."/>
            <person name="Sanders M."/>
            <person name="Van Tonder A."/>
            <person name="Ginger M.L."/>
            <person name="Donelson J.E."/>
            <person name="Field M.C."/>
            <person name="Barry J.D."/>
            <person name="Berriman M."/>
            <person name="Hertz-Fowler C."/>
        </authorList>
    </citation>
    <scope>NUCLEOTIDE SEQUENCE [LARGE SCALE GENOMIC DNA]</scope>
    <source>
        <strain evidence="5">IL3000</strain>
    </source>
</reference>
<dbReference type="SUPFAM" id="SSF50978">
    <property type="entry name" value="WD40 repeat-like"/>
    <property type="match status" value="1"/>
</dbReference>
<dbReference type="InterPro" id="IPR015943">
    <property type="entry name" value="WD40/YVTN_repeat-like_dom_sf"/>
</dbReference>
<dbReference type="SMART" id="SM00320">
    <property type="entry name" value="WD40"/>
    <property type="match status" value="5"/>
</dbReference>
<dbReference type="PANTHER" id="PTHR10971">
    <property type="entry name" value="MRNA EXPORT FACTOR AND BUB3"/>
    <property type="match status" value="1"/>
</dbReference>
<reference evidence="4 5" key="2">
    <citation type="journal article" date="2012" name="Proc. Natl. Acad. Sci. U.S.A.">
        <title>Antigenic diversity is generated by distinct evolutionary mechanisms in African trypanosome species.</title>
        <authorList>
            <person name="Jackson A.P."/>
            <person name="Berry A."/>
            <person name="Aslett M."/>
            <person name="Allison H.C."/>
            <person name="Burton P."/>
            <person name="Vavrova-Anderson J."/>
            <person name="Brown R."/>
            <person name="Browne H."/>
            <person name="Corton N."/>
            <person name="Hauser H."/>
            <person name="Gamble J."/>
            <person name="Gilderthorp R."/>
            <person name="Marcello L."/>
            <person name="McQuillan J."/>
            <person name="Otto T.D."/>
            <person name="Quail M.A."/>
            <person name="Sanders M.J."/>
            <person name="van Tonder A."/>
            <person name="Ginger M.L."/>
            <person name="Field M.C."/>
            <person name="Barry J.D."/>
            <person name="Hertz-Fowler C."/>
            <person name="Berriman M."/>
        </authorList>
    </citation>
    <scope>NUCLEOTIDE SEQUENCE [LARGE SCALE GENOMIC DNA]</scope>
    <source>
        <strain evidence="4 5">IL3000</strain>
    </source>
</reference>
<protein>
    <submittedName>
        <fullName evidence="4">WGS project CAEQ00000000 data, annotated contig 153</fullName>
    </submittedName>
</protein>
<dbReference type="AlphaFoldDB" id="F9W6W8"/>
<keyword evidence="1" id="KW-0853">WD repeat</keyword>